<comment type="caution">
    <text evidence="2">The sequence shown here is derived from an EMBL/GenBank/DDBJ whole genome shotgun (WGS) entry which is preliminary data.</text>
</comment>
<protein>
    <submittedName>
        <fullName evidence="2">Uncharacterized protein</fullName>
    </submittedName>
</protein>
<accession>A0A1Y1VHN5</accession>
<dbReference type="OrthoDB" id="10469756at2759"/>
<reference evidence="2 3" key="1">
    <citation type="submission" date="2016-08" db="EMBL/GenBank/DDBJ databases">
        <title>Genomes of anaerobic fungi encode conserved fungal cellulosomes for biomass hydrolysis.</title>
        <authorList>
            <consortium name="DOE Joint Genome Institute"/>
            <person name="Haitjema C.H."/>
            <person name="Gilmore S.P."/>
            <person name="Henske J.K."/>
            <person name="Solomon K.V."/>
            <person name="De Groot R."/>
            <person name="Kuo A."/>
            <person name="Mondo S.J."/>
            <person name="Salamov A.A."/>
            <person name="Labutti K."/>
            <person name="Zhao Z."/>
            <person name="Chiniquy J."/>
            <person name="Barry K."/>
            <person name="Brewer H.M."/>
            <person name="Purvine S.O."/>
            <person name="Wright A.T."/>
            <person name="Boxma B."/>
            <person name="Van Alen T."/>
            <person name="Hackstein J.H."/>
            <person name="Baker S.E."/>
            <person name="Grigoriev I.V."/>
            <person name="O'Malley M.A."/>
        </authorList>
    </citation>
    <scope>NUCLEOTIDE SEQUENCE [LARGE SCALE GENOMIC DNA]</scope>
    <source>
        <strain evidence="3">finn</strain>
    </source>
</reference>
<dbReference type="STRING" id="1754191.A0A1Y1VHN5"/>
<dbReference type="AlphaFoldDB" id="A0A1Y1VHN5"/>
<keyword evidence="1" id="KW-0472">Membrane</keyword>
<sequence length="206" mass="24377">MKSNLLFTQLWLFLIFSIYIAIMDKDRELAEEHLYFIENEYLVSIKDLYLPLLKNYSNMKETKNPLILYGGGKSKYIYLNGFEFVKKVESTAYDIIGTSYEEWCERVDNGENLLENDMLRFLSDNYPDYAENVIEETISYILESDNSENTERKKLINFGVLILIIMSLYIVVYGIHPLLNYSDKVMNNIVYLFKYLMKGILDIMYI</sequence>
<keyword evidence="1" id="KW-1133">Transmembrane helix</keyword>
<proteinExistence type="predicted"/>
<evidence type="ECO:0000313" key="2">
    <source>
        <dbReference type="EMBL" id="ORX56533.1"/>
    </source>
</evidence>
<name>A0A1Y1VHN5_9FUNG</name>
<feature type="transmembrane region" description="Helical" evidence="1">
    <location>
        <begin position="6"/>
        <end position="22"/>
    </location>
</feature>
<dbReference type="EMBL" id="MCFH01000007">
    <property type="protein sequence ID" value="ORX56533.1"/>
    <property type="molecule type" value="Genomic_DNA"/>
</dbReference>
<organism evidence="2 3">
    <name type="scientific">Piromyces finnis</name>
    <dbReference type="NCBI Taxonomy" id="1754191"/>
    <lineage>
        <taxon>Eukaryota</taxon>
        <taxon>Fungi</taxon>
        <taxon>Fungi incertae sedis</taxon>
        <taxon>Chytridiomycota</taxon>
        <taxon>Chytridiomycota incertae sedis</taxon>
        <taxon>Neocallimastigomycetes</taxon>
        <taxon>Neocallimastigales</taxon>
        <taxon>Neocallimastigaceae</taxon>
        <taxon>Piromyces</taxon>
    </lineage>
</organism>
<feature type="transmembrane region" description="Helical" evidence="1">
    <location>
        <begin position="155"/>
        <end position="176"/>
    </location>
</feature>
<keyword evidence="1" id="KW-0812">Transmembrane</keyword>
<keyword evidence="3" id="KW-1185">Reference proteome</keyword>
<reference evidence="2 3" key="2">
    <citation type="submission" date="2016-08" db="EMBL/GenBank/DDBJ databases">
        <title>Pervasive Adenine N6-methylation of Active Genes in Fungi.</title>
        <authorList>
            <consortium name="DOE Joint Genome Institute"/>
            <person name="Mondo S.J."/>
            <person name="Dannebaum R.O."/>
            <person name="Kuo R.C."/>
            <person name="Labutti K."/>
            <person name="Haridas S."/>
            <person name="Kuo A."/>
            <person name="Salamov A."/>
            <person name="Ahrendt S.R."/>
            <person name="Lipzen A."/>
            <person name="Sullivan W."/>
            <person name="Andreopoulos W.B."/>
            <person name="Clum A."/>
            <person name="Lindquist E."/>
            <person name="Daum C."/>
            <person name="Ramamoorthy G.K."/>
            <person name="Gryganskyi A."/>
            <person name="Culley D."/>
            <person name="Magnuson J.K."/>
            <person name="James T.Y."/>
            <person name="O'Malley M.A."/>
            <person name="Stajich J.E."/>
            <person name="Spatafora J.W."/>
            <person name="Visel A."/>
            <person name="Grigoriev I.V."/>
        </authorList>
    </citation>
    <scope>NUCLEOTIDE SEQUENCE [LARGE SCALE GENOMIC DNA]</scope>
    <source>
        <strain evidence="3">finn</strain>
    </source>
</reference>
<dbReference type="Proteomes" id="UP000193719">
    <property type="component" value="Unassembled WGS sequence"/>
</dbReference>
<evidence type="ECO:0000256" key="1">
    <source>
        <dbReference type="SAM" id="Phobius"/>
    </source>
</evidence>
<evidence type="ECO:0000313" key="3">
    <source>
        <dbReference type="Proteomes" id="UP000193719"/>
    </source>
</evidence>
<gene>
    <name evidence="2" type="ORF">BCR36DRAFT_465081</name>
</gene>